<gene>
    <name evidence="1" type="ORF">N476_14530</name>
</gene>
<dbReference type="SUPFAM" id="SSF159238">
    <property type="entry name" value="SO1590-like"/>
    <property type="match status" value="1"/>
</dbReference>
<comment type="caution">
    <text evidence="1">The sequence shown here is derived from an EMBL/GenBank/DDBJ whole genome shotgun (WGS) entry which is preliminary data.</text>
</comment>
<reference evidence="1 2" key="1">
    <citation type="submission" date="2013-07" db="EMBL/GenBank/DDBJ databases">
        <title>Comparative Genomic and Metabolomic Analysis of Twelve Strains of Pseudoalteromonas luteoviolacea.</title>
        <authorList>
            <person name="Vynne N.G."/>
            <person name="Mansson M."/>
            <person name="Gram L."/>
        </authorList>
    </citation>
    <scope>NUCLEOTIDE SEQUENCE [LARGE SCALE GENOMIC DNA]</scope>
    <source>
        <strain evidence="1 2">H33</strain>
    </source>
</reference>
<name>A0A162AJ26_9GAMM</name>
<organism evidence="1 2">
    <name type="scientific">Pseudoalteromonas luteoviolacea H33</name>
    <dbReference type="NCBI Taxonomy" id="1365251"/>
    <lineage>
        <taxon>Bacteria</taxon>
        <taxon>Pseudomonadati</taxon>
        <taxon>Pseudomonadota</taxon>
        <taxon>Gammaproteobacteria</taxon>
        <taxon>Alteromonadales</taxon>
        <taxon>Pseudoalteromonadaceae</taxon>
        <taxon>Pseudoalteromonas</taxon>
    </lineage>
</organism>
<evidence type="ECO:0008006" key="3">
    <source>
        <dbReference type="Google" id="ProtNLM"/>
    </source>
</evidence>
<protein>
    <recommendedName>
        <fullName evidence="3">DUF3224 domain-containing protein</fullName>
    </recommendedName>
</protein>
<dbReference type="AlphaFoldDB" id="A0A162AJ26"/>
<evidence type="ECO:0000313" key="2">
    <source>
        <dbReference type="Proteomes" id="UP000076503"/>
    </source>
</evidence>
<dbReference type="RefSeq" id="WP_063361639.1">
    <property type="nucleotide sequence ID" value="NZ_AUXZ01000070.1"/>
</dbReference>
<dbReference type="EMBL" id="AUXZ01000070">
    <property type="protein sequence ID" value="KZN50854.1"/>
    <property type="molecule type" value="Genomic_DNA"/>
</dbReference>
<evidence type="ECO:0000313" key="1">
    <source>
        <dbReference type="EMBL" id="KZN50854.1"/>
    </source>
</evidence>
<dbReference type="InterPro" id="IPR021607">
    <property type="entry name" value="DUF3224"/>
</dbReference>
<dbReference type="InterPro" id="IPR023159">
    <property type="entry name" value="SO1590-like_sf"/>
</dbReference>
<proteinExistence type="predicted"/>
<sequence length="123" mass="13727">MKLTGIFQVNDWQESDVALLADGTKISNATVQQTYEGDLIGTSTVHYQLYYDRKGNAVFNGFEVFKYANNEENMLVIRHKGQFADGIASSTFTIIDCKDDQGMIGKTGNFTSIEGQKSVYSFE</sequence>
<dbReference type="Pfam" id="PF11528">
    <property type="entry name" value="DUF3224"/>
    <property type="match status" value="1"/>
</dbReference>
<dbReference type="Proteomes" id="UP000076503">
    <property type="component" value="Unassembled WGS sequence"/>
</dbReference>
<dbReference type="Gene3D" id="2.40.350.10">
    <property type="entry name" value="SO1590-like"/>
    <property type="match status" value="1"/>
</dbReference>
<accession>A0A162AJ26</accession>
<dbReference type="PATRIC" id="fig|1365251.3.peg.2117"/>